<accession>A0A382IAY0</accession>
<sequence>VSDKTTDLPALQSEQKTLVRRLLMGFLNLTAFYYVALKPSVQMATFVPDSEVLSTFLRNLFLIILAYSLAATDFGPLAKVKKDPPR</sequence>
<evidence type="ECO:0000313" key="2">
    <source>
        <dbReference type="EMBL" id="SVB96515.1"/>
    </source>
</evidence>
<proteinExistence type="predicted"/>
<keyword evidence="1" id="KW-1133">Transmembrane helix</keyword>
<feature type="non-terminal residue" evidence="2">
    <location>
        <position position="1"/>
    </location>
</feature>
<feature type="transmembrane region" description="Helical" evidence="1">
    <location>
        <begin position="56"/>
        <end position="78"/>
    </location>
</feature>
<name>A0A382IAY0_9ZZZZ</name>
<reference evidence="2" key="1">
    <citation type="submission" date="2018-05" db="EMBL/GenBank/DDBJ databases">
        <authorList>
            <person name="Lanie J.A."/>
            <person name="Ng W.-L."/>
            <person name="Kazmierczak K.M."/>
            <person name="Andrzejewski T.M."/>
            <person name="Davidsen T.M."/>
            <person name="Wayne K.J."/>
            <person name="Tettelin H."/>
            <person name="Glass J.I."/>
            <person name="Rusch D."/>
            <person name="Podicherti R."/>
            <person name="Tsui H.-C.T."/>
            <person name="Winkler M.E."/>
        </authorList>
    </citation>
    <scope>NUCLEOTIDE SEQUENCE</scope>
</reference>
<feature type="transmembrane region" description="Helical" evidence="1">
    <location>
        <begin position="18"/>
        <end position="36"/>
    </location>
</feature>
<gene>
    <name evidence="2" type="ORF">METZ01_LOCUS249369</name>
</gene>
<organism evidence="2">
    <name type="scientific">marine metagenome</name>
    <dbReference type="NCBI Taxonomy" id="408172"/>
    <lineage>
        <taxon>unclassified sequences</taxon>
        <taxon>metagenomes</taxon>
        <taxon>ecological metagenomes</taxon>
    </lineage>
</organism>
<keyword evidence="1" id="KW-0812">Transmembrane</keyword>
<keyword evidence="1" id="KW-0472">Membrane</keyword>
<dbReference type="EMBL" id="UINC01066133">
    <property type="protein sequence ID" value="SVB96515.1"/>
    <property type="molecule type" value="Genomic_DNA"/>
</dbReference>
<evidence type="ECO:0000256" key="1">
    <source>
        <dbReference type="SAM" id="Phobius"/>
    </source>
</evidence>
<protein>
    <submittedName>
        <fullName evidence="2">Uncharacterized protein</fullName>
    </submittedName>
</protein>
<dbReference type="AlphaFoldDB" id="A0A382IAY0"/>